<dbReference type="FunFam" id="2.160.20.10:FF:000023">
    <property type="entry name" value="Exo-beta-1,3-glucanase Exg0"/>
    <property type="match status" value="1"/>
</dbReference>
<protein>
    <submittedName>
        <fullName evidence="2">Exo-beta-1,3-glucanae</fullName>
    </submittedName>
</protein>
<dbReference type="InterPro" id="IPR024535">
    <property type="entry name" value="RHGA/B-epi-like_pectate_lyase"/>
</dbReference>
<evidence type="ECO:0000313" key="3">
    <source>
        <dbReference type="Proteomes" id="UP000799772"/>
    </source>
</evidence>
<dbReference type="PANTHER" id="PTHR33928">
    <property type="entry name" value="POLYGALACTURONASE QRT3"/>
    <property type="match status" value="1"/>
</dbReference>
<evidence type="ECO:0000259" key="1">
    <source>
        <dbReference type="Pfam" id="PF12708"/>
    </source>
</evidence>
<feature type="domain" description="Rhamnogalacturonase A/B/Epimerase-like pectate lyase" evidence="1">
    <location>
        <begin position="393"/>
        <end position="471"/>
    </location>
</feature>
<proteinExistence type="predicted"/>
<dbReference type="Proteomes" id="UP000799772">
    <property type="component" value="Unassembled WGS sequence"/>
</dbReference>
<dbReference type="GO" id="GO:0004650">
    <property type="term" value="F:polygalacturonase activity"/>
    <property type="evidence" value="ECO:0007669"/>
    <property type="project" value="InterPro"/>
</dbReference>
<reference evidence="2" key="1">
    <citation type="journal article" date="2020" name="Stud. Mycol.">
        <title>101 Dothideomycetes genomes: a test case for predicting lifestyles and emergence of pathogens.</title>
        <authorList>
            <person name="Haridas S."/>
            <person name="Albert R."/>
            <person name="Binder M."/>
            <person name="Bloem J."/>
            <person name="Labutti K."/>
            <person name="Salamov A."/>
            <person name="Andreopoulos B."/>
            <person name="Baker S."/>
            <person name="Barry K."/>
            <person name="Bills G."/>
            <person name="Bluhm B."/>
            <person name="Cannon C."/>
            <person name="Castanera R."/>
            <person name="Culley D."/>
            <person name="Daum C."/>
            <person name="Ezra D."/>
            <person name="Gonzalez J."/>
            <person name="Henrissat B."/>
            <person name="Kuo A."/>
            <person name="Liang C."/>
            <person name="Lipzen A."/>
            <person name="Lutzoni F."/>
            <person name="Magnuson J."/>
            <person name="Mondo S."/>
            <person name="Nolan M."/>
            <person name="Ohm R."/>
            <person name="Pangilinan J."/>
            <person name="Park H.-J."/>
            <person name="Ramirez L."/>
            <person name="Alfaro M."/>
            <person name="Sun H."/>
            <person name="Tritt A."/>
            <person name="Yoshinaga Y."/>
            <person name="Zwiers L.-H."/>
            <person name="Turgeon B."/>
            <person name="Goodwin S."/>
            <person name="Spatafora J."/>
            <person name="Crous P."/>
            <person name="Grigoriev I."/>
        </authorList>
    </citation>
    <scope>NUCLEOTIDE SEQUENCE</scope>
    <source>
        <strain evidence="2">CBS 133067</strain>
    </source>
</reference>
<sequence length="768" mass="81662">MTTSNKGESRLPPLRSAYWFEQMQHQGKASFNSNSTYQVWRSVKDFGAKGDGVTDDTAAINSAISSGNRCAPGACQSSTTTPATVYFPPGTYVVSSSIIDYYYTNLIGHPVCLPVLKATSGFTGLGVIDGNQYQAGGVLGFGSTNTFYRQIRNFIIDTTGVPAASSMTGIHWPTAQATSIQNVEFRMSAASGTQHQGLFIEEGSGGYVGDLRFSGGLYALNVGNQQFTMRNITITNAVTAINQLWDWGWTYSGISISNCQLALNMSADNRTSQEVMSVTLIDSTISNTPVGILTSHDSTSSPTAGGSIIMENIQITNVSTIVKEITGRTVFAGTSGSLTVAAWGEGHYYSPTGPNSFERSIGANSRPSSLITTSNKYYSRSKPQYETLSAASFLSVRTEGAKGDGATDDTKALQAVINSASAAGKVVFFDAGYYKVTKTLYIPSGSRITGESYPVIMSSGSFFANMKSPKAVVQVGNVGETGSVEWSDMIVSTQGAQAGASLIQWNLAASSSAPSGMWDVHVRVGGFTGSQLQVSQCPTTPGTATPPATPKASCISDFLSMHITTSASGLYMENCWIWTADHDIDDPNSTQITVYSGRGLLVDSSAGNIWLVGTAVEHHSLYQYQFTNTANVFMGQIQTESAYYQPNPDALSPFTALASINDPTFNVSSTTNTANGWGLRITDSKNILVYGAGLYSFFDNYSAACSQNQLNQCQYRILSVEGSVANVNVYGLSTVGTACMIARDGKCQAAAKDNVAKFVDTIALYRAS</sequence>
<evidence type="ECO:0000313" key="2">
    <source>
        <dbReference type="EMBL" id="KAF2094718.1"/>
    </source>
</evidence>
<name>A0A9P4I8A6_9PEZI</name>
<dbReference type="SUPFAM" id="SSF51126">
    <property type="entry name" value="Pectin lyase-like"/>
    <property type="match status" value="2"/>
</dbReference>
<keyword evidence="3" id="KW-1185">Reference proteome</keyword>
<dbReference type="FunFam" id="2.160.20.10:FF:000026">
    <property type="entry name" value="Exo-beta-1,3-glucanase Exg0"/>
    <property type="match status" value="1"/>
</dbReference>
<organism evidence="2 3">
    <name type="scientific">Rhizodiscina lignyota</name>
    <dbReference type="NCBI Taxonomy" id="1504668"/>
    <lineage>
        <taxon>Eukaryota</taxon>
        <taxon>Fungi</taxon>
        <taxon>Dikarya</taxon>
        <taxon>Ascomycota</taxon>
        <taxon>Pezizomycotina</taxon>
        <taxon>Dothideomycetes</taxon>
        <taxon>Pleosporomycetidae</taxon>
        <taxon>Aulographales</taxon>
        <taxon>Rhizodiscinaceae</taxon>
        <taxon>Rhizodiscina</taxon>
    </lineage>
</organism>
<dbReference type="InterPro" id="IPR039279">
    <property type="entry name" value="QRT3-like"/>
</dbReference>
<feature type="domain" description="Rhamnogalacturonase A/B/Epimerase-like pectate lyase" evidence="1">
    <location>
        <begin position="40"/>
        <end position="261"/>
    </location>
</feature>
<dbReference type="PANTHER" id="PTHR33928:SF2">
    <property type="entry name" value="PECTATE LYASE SUPERFAMILY PROTEIN DOMAIN-CONTAINING PROTEIN-RELATED"/>
    <property type="match status" value="1"/>
</dbReference>
<accession>A0A9P4I8A6</accession>
<dbReference type="AlphaFoldDB" id="A0A9P4I8A6"/>
<dbReference type="Gene3D" id="2.160.20.10">
    <property type="entry name" value="Single-stranded right-handed beta-helix, Pectin lyase-like"/>
    <property type="match status" value="2"/>
</dbReference>
<comment type="caution">
    <text evidence="2">The sequence shown here is derived from an EMBL/GenBank/DDBJ whole genome shotgun (WGS) entry which is preliminary data.</text>
</comment>
<dbReference type="InterPro" id="IPR011050">
    <property type="entry name" value="Pectin_lyase_fold/virulence"/>
</dbReference>
<dbReference type="InterPro" id="IPR012334">
    <property type="entry name" value="Pectin_lyas_fold"/>
</dbReference>
<dbReference type="CDD" id="cd23668">
    <property type="entry name" value="GH55_beta13glucanase-like"/>
    <property type="match status" value="1"/>
</dbReference>
<dbReference type="OrthoDB" id="1046782at2759"/>
<gene>
    <name evidence="2" type="ORF">NA57DRAFT_68300</name>
</gene>
<dbReference type="Pfam" id="PF12708">
    <property type="entry name" value="Pect-lyase_RHGA_epim"/>
    <property type="match status" value="2"/>
</dbReference>
<dbReference type="EMBL" id="ML978133">
    <property type="protein sequence ID" value="KAF2094718.1"/>
    <property type="molecule type" value="Genomic_DNA"/>
</dbReference>